<gene>
    <name evidence="2" type="ORF">GSONMT00040448001</name>
</gene>
<dbReference type="PaxDb" id="8022-A0A060Z3Z1"/>
<evidence type="ECO:0000256" key="1">
    <source>
        <dbReference type="SAM" id="MobiDB-lite"/>
    </source>
</evidence>
<proteinExistence type="predicted"/>
<sequence length="113" mass="12694">MCPCFSIQPGCVNTTEADIKKSSRMKQPHKTRKSVYGLQNDIRSHSPAHAPAPEVKEPTEEEMRHQVMSSIQGQITKEGSSRADVNKYPSNYNDMSVFSGRMGHLKITEWSLS</sequence>
<feature type="compositionally biased region" description="Basic and acidic residues" evidence="1">
    <location>
        <begin position="54"/>
        <end position="65"/>
    </location>
</feature>
<dbReference type="AlphaFoldDB" id="A0A060Z3Z1"/>
<name>A0A060Z3Z1_ONCMY</name>
<evidence type="ECO:0000313" key="2">
    <source>
        <dbReference type="EMBL" id="CDQ96025.1"/>
    </source>
</evidence>
<feature type="compositionally biased region" description="Polar residues" evidence="1">
    <location>
        <begin position="67"/>
        <end position="78"/>
    </location>
</feature>
<reference evidence="2" key="2">
    <citation type="submission" date="2014-03" db="EMBL/GenBank/DDBJ databases">
        <authorList>
            <person name="Genoscope - CEA"/>
        </authorList>
    </citation>
    <scope>NUCLEOTIDE SEQUENCE</scope>
</reference>
<protein>
    <submittedName>
        <fullName evidence="2">Uncharacterized protein</fullName>
    </submittedName>
</protein>
<evidence type="ECO:0000313" key="3">
    <source>
        <dbReference type="Proteomes" id="UP000193380"/>
    </source>
</evidence>
<organism evidence="2 3">
    <name type="scientific">Oncorhynchus mykiss</name>
    <name type="common">Rainbow trout</name>
    <name type="synonym">Salmo gairdneri</name>
    <dbReference type="NCBI Taxonomy" id="8022"/>
    <lineage>
        <taxon>Eukaryota</taxon>
        <taxon>Metazoa</taxon>
        <taxon>Chordata</taxon>
        <taxon>Craniata</taxon>
        <taxon>Vertebrata</taxon>
        <taxon>Euteleostomi</taxon>
        <taxon>Actinopterygii</taxon>
        <taxon>Neopterygii</taxon>
        <taxon>Teleostei</taxon>
        <taxon>Protacanthopterygii</taxon>
        <taxon>Salmoniformes</taxon>
        <taxon>Salmonidae</taxon>
        <taxon>Salmoninae</taxon>
        <taxon>Oncorhynchus</taxon>
    </lineage>
</organism>
<feature type="region of interest" description="Disordered" evidence="1">
    <location>
        <begin position="15"/>
        <end position="93"/>
    </location>
</feature>
<dbReference type="STRING" id="8022.A0A060Z3Z1"/>
<feature type="compositionally biased region" description="Basic residues" evidence="1">
    <location>
        <begin position="22"/>
        <end position="33"/>
    </location>
</feature>
<dbReference type="EMBL" id="FR923694">
    <property type="protein sequence ID" value="CDQ96025.1"/>
    <property type="molecule type" value="Genomic_DNA"/>
</dbReference>
<dbReference type="Proteomes" id="UP000193380">
    <property type="component" value="Unassembled WGS sequence"/>
</dbReference>
<accession>A0A060Z3Z1</accession>
<reference evidence="2" key="1">
    <citation type="journal article" date="2014" name="Nat. Commun.">
        <title>The rainbow trout genome provides novel insights into evolution after whole-genome duplication in vertebrates.</title>
        <authorList>
            <person name="Berthelot C."/>
            <person name="Brunet F."/>
            <person name="Chalopin D."/>
            <person name="Juanchich A."/>
            <person name="Bernard M."/>
            <person name="Noel B."/>
            <person name="Bento P."/>
            <person name="Da Silva C."/>
            <person name="Labadie K."/>
            <person name="Alberti A."/>
            <person name="Aury J.M."/>
            <person name="Louis A."/>
            <person name="Dehais P."/>
            <person name="Bardou P."/>
            <person name="Montfort J."/>
            <person name="Klopp C."/>
            <person name="Cabau C."/>
            <person name="Gaspin C."/>
            <person name="Thorgaard G.H."/>
            <person name="Boussaha M."/>
            <person name="Quillet E."/>
            <person name="Guyomard R."/>
            <person name="Galiana D."/>
            <person name="Bobe J."/>
            <person name="Volff J.N."/>
            <person name="Genet C."/>
            <person name="Wincker P."/>
            <person name="Jaillon O."/>
            <person name="Roest Crollius H."/>
            <person name="Guiguen Y."/>
        </authorList>
    </citation>
    <scope>NUCLEOTIDE SEQUENCE [LARGE SCALE GENOMIC DNA]</scope>
</reference>